<feature type="domain" description="Core-binding (CB)" evidence="11">
    <location>
        <begin position="15"/>
        <end position="123"/>
    </location>
</feature>
<dbReference type="GO" id="GO:0015074">
    <property type="term" value="P:DNA integration"/>
    <property type="evidence" value="ECO:0007669"/>
    <property type="project" value="UniProtKB-KW"/>
</dbReference>
<evidence type="ECO:0000256" key="5">
    <source>
        <dbReference type="ARBA" id="ARBA00022908"/>
    </source>
</evidence>
<dbReference type="InterPro" id="IPR013762">
    <property type="entry name" value="Integrase-like_cat_sf"/>
</dbReference>
<evidence type="ECO:0000313" key="13">
    <source>
        <dbReference type="Proteomes" id="UP001186159"/>
    </source>
</evidence>
<protein>
    <submittedName>
        <fullName evidence="12">Tyrosine recombinase XerS</fullName>
    </submittedName>
</protein>
<dbReference type="Pfam" id="PF00589">
    <property type="entry name" value="Phage_integrase"/>
    <property type="match status" value="1"/>
</dbReference>
<evidence type="ECO:0000256" key="7">
    <source>
        <dbReference type="ARBA" id="ARBA00023172"/>
    </source>
</evidence>
<dbReference type="GO" id="GO:0003677">
    <property type="term" value="F:DNA binding"/>
    <property type="evidence" value="ECO:0007669"/>
    <property type="project" value="UniProtKB-UniRule"/>
</dbReference>
<dbReference type="PANTHER" id="PTHR30349:SF77">
    <property type="entry name" value="TYROSINE RECOMBINASE XERC"/>
    <property type="match status" value="1"/>
</dbReference>
<dbReference type="Gene3D" id="1.10.443.10">
    <property type="entry name" value="Intergrase catalytic core"/>
    <property type="match status" value="1"/>
</dbReference>
<keyword evidence="6 9" id="KW-0238">DNA-binding</keyword>
<accession>A0ABD5GM07</accession>
<name>A0ABD5GM07_9LACT</name>
<keyword evidence="5" id="KW-0229">DNA integration</keyword>
<evidence type="ECO:0000259" key="11">
    <source>
        <dbReference type="PROSITE" id="PS51900"/>
    </source>
</evidence>
<evidence type="ECO:0000256" key="4">
    <source>
        <dbReference type="ARBA" id="ARBA00022829"/>
    </source>
</evidence>
<evidence type="ECO:0000256" key="2">
    <source>
        <dbReference type="ARBA" id="ARBA00022490"/>
    </source>
</evidence>
<keyword evidence="7" id="KW-0233">DNA recombination</keyword>
<dbReference type="GO" id="GO:0005737">
    <property type="term" value="C:cytoplasm"/>
    <property type="evidence" value="ECO:0007669"/>
    <property type="project" value="UniProtKB-SubCell"/>
</dbReference>
<evidence type="ECO:0000256" key="1">
    <source>
        <dbReference type="ARBA" id="ARBA00004496"/>
    </source>
</evidence>
<dbReference type="PANTHER" id="PTHR30349">
    <property type="entry name" value="PHAGE INTEGRASE-RELATED"/>
    <property type="match status" value="1"/>
</dbReference>
<dbReference type="NCBIfam" id="NF003462">
    <property type="entry name" value="PRK05084.1"/>
    <property type="match status" value="1"/>
</dbReference>
<dbReference type="PROSITE" id="PS51900">
    <property type="entry name" value="CB"/>
    <property type="match status" value="1"/>
</dbReference>
<keyword evidence="3" id="KW-0132">Cell division</keyword>
<dbReference type="GO" id="GO:0051301">
    <property type="term" value="P:cell division"/>
    <property type="evidence" value="ECO:0007669"/>
    <property type="project" value="UniProtKB-KW"/>
</dbReference>
<dbReference type="PROSITE" id="PS51898">
    <property type="entry name" value="TYR_RECOMBINASE"/>
    <property type="match status" value="1"/>
</dbReference>
<keyword evidence="2" id="KW-0963">Cytoplasm</keyword>
<keyword evidence="8" id="KW-0131">Cell cycle</keyword>
<evidence type="ECO:0000259" key="10">
    <source>
        <dbReference type="PROSITE" id="PS51898"/>
    </source>
</evidence>
<organism evidence="12 13">
    <name type="scientific">Lactococcus lactis</name>
    <dbReference type="NCBI Taxonomy" id="1358"/>
    <lineage>
        <taxon>Bacteria</taxon>
        <taxon>Bacillati</taxon>
        <taxon>Bacillota</taxon>
        <taxon>Bacilli</taxon>
        <taxon>Lactobacillales</taxon>
        <taxon>Streptococcaceae</taxon>
        <taxon>Lactococcus</taxon>
    </lineage>
</organism>
<dbReference type="InterPro" id="IPR044068">
    <property type="entry name" value="CB"/>
</dbReference>
<dbReference type="SUPFAM" id="SSF56349">
    <property type="entry name" value="DNA breaking-rejoining enzymes"/>
    <property type="match status" value="1"/>
</dbReference>
<keyword evidence="4" id="KW-0159">Chromosome partition</keyword>
<feature type="domain" description="Tyr recombinase" evidence="10">
    <location>
        <begin position="171"/>
        <end position="355"/>
    </location>
</feature>
<dbReference type="InterPro" id="IPR050090">
    <property type="entry name" value="Tyrosine_recombinase_XerCD"/>
</dbReference>
<dbReference type="InterPro" id="IPR002104">
    <property type="entry name" value="Integrase_catalytic"/>
</dbReference>
<sequence length="357" mass="41646">MEHDKYLKKIAPLKPQMPFYVLEYYRSKMTTPLSSATMYVYFLDFKRFFEWLIRKKLTNAKTIKEICFDDLEYLSKKDVEKFVESERKRLYLQPSTRNSSIQGHEKTIKRTMEALKSLFNYLTQESENELGDPYFQRNVMARIHLKKVEETLAYRAARISNKLLLGHKTNDFLEFIKNNYEKKLSARAKVSFKQNKERDLAMLALVLSSGLRCSELVGIDLADINIEKQTVKVLRKEGKQDSVPFGKFALPYLNEYLEIREKRYKFGSETPALFITQYGDSKRISLGAFNKLVAKYSEAFEVRVTPHVLRHTLATRLYSLTNSQVTVSHQLGHSSTAPTDLYTHITQNEVQDALKKL</sequence>
<dbReference type="EMBL" id="JAWHVN010000024">
    <property type="protein sequence ID" value="MDV2618243.1"/>
    <property type="molecule type" value="Genomic_DNA"/>
</dbReference>
<evidence type="ECO:0000256" key="6">
    <source>
        <dbReference type="ARBA" id="ARBA00023125"/>
    </source>
</evidence>
<dbReference type="Gene3D" id="1.10.150.130">
    <property type="match status" value="1"/>
</dbReference>
<comment type="subcellular location">
    <subcellularLocation>
        <location evidence="1">Cytoplasm</location>
    </subcellularLocation>
</comment>
<dbReference type="GO" id="GO:0007059">
    <property type="term" value="P:chromosome segregation"/>
    <property type="evidence" value="ECO:0007669"/>
    <property type="project" value="UniProtKB-KW"/>
</dbReference>
<dbReference type="GO" id="GO:0006310">
    <property type="term" value="P:DNA recombination"/>
    <property type="evidence" value="ECO:0007669"/>
    <property type="project" value="UniProtKB-KW"/>
</dbReference>
<evidence type="ECO:0000313" key="12">
    <source>
        <dbReference type="EMBL" id="MDV2618243.1"/>
    </source>
</evidence>
<dbReference type="AlphaFoldDB" id="A0ABD5GM07"/>
<dbReference type="InterPro" id="IPR011010">
    <property type="entry name" value="DNA_brk_join_enz"/>
</dbReference>
<dbReference type="Proteomes" id="UP001186159">
    <property type="component" value="Unassembled WGS sequence"/>
</dbReference>
<evidence type="ECO:0000256" key="3">
    <source>
        <dbReference type="ARBA" id="ARBA00022618"/>
    </source>
</evidence>
<proteinExistence type="predicted"/>
<reference evidence="12 13" key="1">
    <citation type="submission" date="2023-10" db="EMBL/GenBank/DDBJ databases">
        <title>Production of high quality cheese from raw caw milk (raw cheese).</title>
        <authorList>
            <person name="Samouris G."/>
        </authorList>
    </citation>
    <scope>NUCLEOTIDE SEQUENCE [LARGE SCALE GENOMIC DNA]</scope>
    <source>
        <strain evidence="12 13">MRS-5</strain>
    </source>
</reference>
<gene>
    <name evidence="12" type="primary">xerS</name>
    <name evidence="12" type="ORF">RZO27_03740</name>
</gene>
<dbReference type="RefSeq" id="WP_317070637.1">
    <property type="nucleotide sequence ID" value="NZ_JAWHVN010000024.1"/>
</dbReference>
<dbReference type="InterPro" id="IPR010998">
    <property type="entry name" value="Integrase_recombinase_N"/>
</dbReference>
<comment type="caution">
    <text evidence="12">The sequence shown here is derived from an EMBL/GenBank/DDBJ whole genome shotgun (WGS) entry which is preliminary data.</text>
</comment>
<evidence type="ECO:0000256" key="8">
    <source>
        <dbReference type="ARBA" id="ARBA00023306"/>
    </source>
</evidence>
<evidence type="ECO:0000256" key="9">
    <source>
        <dbReference type="PROSITE-ProRule" id="PRU01248"/>
    </source>
</evidence>